<protein>
    <submittedName>
        <fullName evidence="7">Uncharacterized protein</fullName>
    </submittedName>
</protein>
<dbReference type="InterPro" id="IPR007593">
    <property type="entry name" value="CD225/Dispanin_fam"/>
</dbReference>
<dbReference type="EMBL" id="CASHTH010003912">
    <property type="protein sequence ID" value="CAI8051222.1"/>
    <property type="molecule type" value="Genomic_DNA"/>
</dbReference>
<evidence type="ECO:0000313" key="8">
    <source>
        <dbReference type="Proteomes" id="UP001174909"/>
    </source>
</evidence>
<evidence type="ECO:0000313" key="7">
    <source>
        <dbReference type="EMBL" id="CAI8051222.1"/>
    </source>
</evidence>
<evidence type="ECO:0000256" key="2">
    <source>
        <dbReference type="ARBA" id="ARBA00006843"/>
    </source>
</evidence>
<dbReference type="Pfam" id="PF04505">
    <property type="entry name" value="CD225"/>
    <property type="match status" value="1"/>
</dbReference>
<sequence length="119" mass="13251">SDSKGSEELTLEDLSDIYTNCDDDSTEQPDNHLRMSFLALLCCFPCGIVALCSALKVNRLLSRGKLKDALKSSKKAELYSMRAFSCIMLFVVCQLLLLLSGLVLLICFAFDCIKTSCHW</sequence>
<evidence type="ECO:0000256" key="6">
    <source>
        <dbReference type="SAM" id="Phobius"/>
    </source>
</evidence>
<gene>
    <name evidence="7" type="ORF">GBAR_LOCUS28054</name>
</gene>
<name>A0AA35XHP6_GEOBA</name>
<evidence type="ECO:0000256" key="4">
    <source>
        <dbReference type="ARBA" id="ARBA00022989"/>
    </source>
</evidence>
<dbReference type="AlphaFoldDB" id="A0AA35XHP6"/>
<evidence type="ECO:0000256" key="1">
    <source>
        <dbReference type="ARBA" id="ARBA00004370"/>
    </source>
</evidence>
<dbReference type="Proteomes" id="UP001174909">
    <property type="component" value="Unassembled WGS sequence"/>
</dbReference>
<accession>A0AA35XHP6</accession>
<evidence type="ECO:0000256" key="5">
    <source>
        <dbReference type="ARBA" id="ARBA00023136"/>
    </source>
</evidence>
<keyword evidence="5 6" id="KW-0472">Membrane</keyword>
<evidence type="ECO:0000256" key="3">
    <source>
        <dbReference type="ARBA" id="ARBA00022692"/>
    </source>
</evidence>
<dbReference type="GO" id="GO:0016020">
    <property type="term" value="C:membrane"/>
    <property type="evidence" value="ECO:0007669"/>
    <property type="project" value="UniProtKB-SubCell"/>
</dbReference>
<comment type="subcellular location">
    <subcellularLocation>
        <location evidence="1">Membrane</location>
    </subcellularLocation>
</comment>
<keyword evidence="8" id="KW-1185">Reference proteome</keyword>
<dbReference type="PANTHER" id="PTHR14948:SF25">
    <property type="entry name" value="DUF4190 DOMAIN-CONTAINING PROTEIN"/>
    <property type="match status" value="1"/>
</dbReference>
<feature type="transmembrane region" description="Helical" evidence="6">
    <location>
        <begin position="79"/>
        <end position="106"/>
    </location>
</feature>
<comment type="caution">
    <text evidence="7">The sequence shown here is derived from an EMBL/GenBank/DDBJ whole genome shotgun (WGS) entry which is preliminary data.</text>
</comment>
<keyword evidence="3 6" id="KW-0812">Transmembrane</keyword>
<proteinExistence type="inferred from homology"/>
<dbReference type="PANTHER" id="PTHR14948">
    <property type="entry name" value="NG5"/>
    <property type="match status" value="1"/>
</dbReference>
<keyword evidence="4 6" id="KW-1133">Transmembrane helix</keyword>
<dbReference type="InterPro" id="IPR051423">
    <property type="entry name" value="CD225/Dispanin"/>
</dbReference>
<comment type="similarity">
    <text evidence="2">Belongs to the CD225/Dispanin family.</text>
</comment>
<reference evidence="7" key="1">
    <citation type="submission" date="2023-03" db="EMBL/GenBank/DDBJ databases">
        <authorList>
            <person name="Steffen K."/>
            <person name="Cardenas P."/>
        </authorList>
    </citation>
    <scope>NUCLEOTIDE SEQUENCE</scope>
</reference>
<feature type="transmembrane region" description="Helical" evidence="6">
    <location>
        <begin position="37"/>
        <end position="58"/>
    </location>
</feature>
<feature type="non-terminal residue" evidence="7">
    <location>
        <position position="1"/>
    </location>
</feature>
<organism evidence="7 8">
    <name type="scientific">Geodia barretti</name>
    <name type="common">Barrett's horny sponge</name>
    <dbReference type="NCBI Taxonomy" id="519541"/>
    <lineage>
        <taxon>Eukaryota</taxon>
        <taxon>Metazoa</taxon>
        <taxon>Porifera</taxon>
        <taxon>Demospongiae</taxon>
        <taxon>Heteroscleromorpha</taxon>
        <taxon>Tetractinellida</taxon>
        <taxon>Astrophorina</taxon>
        <taxon>Geodiidae</taxon>
        <taxon>Geodia</taxon>
    </lineage>
</organism>